<keyword evidence="2" id="KW-0597">Phosphoprotein</keyword>
<proteinExistence type="predicted"/>
<dbReference type="GO" id="GO:0070301">
    <property type="term" value="P:cellular response to hydrogen peroxide"/>
    <property type="evidence" value="ECO:0007669"/>
    <property type="project" value="TreeGrafter"/>
</dbReference>
<evidence type="ECO:0000256" key="1">
    <source>
        <dbReference type="ARBA" id="ARBA00015005"/>
    </source>
</evidence>
<gene>
    <name evidence="6" type="ORF">P4O66_009390</name>
</gene>
<organism evidence="6 7">
    <name type="scientific">Electrophorus voltai</name>
    <dbReference type="NCBI Taxonomy" id="2609070"/>
    <lineage>
        <taxon>Eukaryota</taxon>
        <taxon>Metazoa</taxon>
        <taxon>Chordata</taxon>
        <taxon>Craniata</taxon>
        <taxon>Vertebrata</taxon>
        <taxon>Euteleostomi</taxon>
        <taxon>Actinopterygii</taxon>
        <taxon>Neopterygii</taxon>
        <taxon>Teleostei</taxon>
        <taxon>Ostariophysi</taxon>
        <taxon>Gymnotiformes</taxon>
        <taxon>Gymnotoidei</taxon>
        <taxon>Gymnotidae</taxon>
        <taxon>Electrophorus</taxon>
    </lineage>
</organism>
<evidence type="ECO:0000256" key="2">
    <source>
        <dbReference type="ARBA" id="ARBA00022553"/>
    </source>
</evidence>
<accession>A0AAD8ZC70</accession>
<evidence type="ECO:0000256" key="4">
    <source>
        <dbReference type="ARBA" id="ARBA00031405"/>
    </source>
</evidence>
<dbReference type="EMBL" id="JAROKS010000015">
    <property type="protein sequence ID" value="KAK1796326.1"/>
    <property type="molecule type" value="Genomic_DNA"/>
</dbReference>
<evidence type="ECO:0000313" key="6">
    <source>
        <dbReference type="EMBL" id="KAK1796326.1"/>
    </source>
</evidence>
<evidence type="ECO:0000313" key="7">
    <source>
        <dbReference type="Proteomes" id="UP001239994"/>
    </source>
</evidence>
<reference evidence="6" key="1">
    <citation type="submission" date="2023-03" db="EMBL/GenBank/DDBJ databases">
        <title>Electrophorus voltai genome.</title>
        <authorList>
            <person name="Bian C."/>
        </authorList>
    </citation>
    <scope>NUCLEOTIDE SEQUENCE</scope>
    <source>
        <strain evidence="6">CB-2022</strain>
        <tissue evidence="6">Muscle</tissue>
    </source>
</reference>
<keyword evidence="7" id="KW-1185">Reference proteome</keyword>
<feature type="region of interest" description="Disordered" evidence="5">
    <location>
        <begin position="269"/>
        <end position="300"/>
    </location>
</feature>
<dbReference type="AlphaFoldDB" id="A0AAD8ZC70"/>
<dbReference type="Pfam" id="PF05604">
    <property type="entry name" value="DUF776"/>
    <property type="match status" value="2"/>
</dbReference>
<feature type="region of interest" description="Disordered" evidence="5">
    <location>
        <begin position="116"/>
        <end position="142"/>
    </location>
</feature>
<name>A0AAD8ZC70_9TELE</name>
<evidence type="ECO:0000256" key="5">
    <source>
        <dbReference type="SAM" id="MobiDB-lite"/>
    </source>
</evidence>
<protein>
    <recommendedName>
        <fullName evidence="1">Oxidative stress-responsive serine-rich protein 1</fullName>
    </recommendedName>
    <alternativeName>
        <fullName evidence="4">Oxidative stress-responsive protein 1</fullName>
    </alternativeName>
    <alternativeName>
        <fullName evidence="3">Peroxide-inducible transcript 1 protein</fullName>
    </alternativeName>
</protein>
<dbReference type="PANTHER" id="PTHR31383">
    <property type="entry name" value="OXIDATIVE STRESS-RESPONSE SERINE-RICH PROTEIN 1"/>
    <property type="match status" value="1"/>
</dbReference>
<dbReference type="PANTHER" id="PTHR31383:SF2">
    <property type="entry name" value="OXIDATIVE STRESS-RESPONSIVE SERINE-RICH PROTEIN 1"/>
    <property type="match status" value="1"/>
</dbReference>
<evidence type="ECO:0000256" key="3">
    <source>
        <dbReference type="ARBA" id="ARBA00029721"/>
    </source>
</evidence>
<dbReference type="InterPro" id="IPR008494">
    <property type="entry name" value="DUF776"/>
</dbReference>
<dbReference type="Proteomes" id="UP001239994">
    <property type="component" value="Unassembled WGS sequence"/>
</dbReference>
<sequence>MATVKTEGKECEEEILQMAFKKLRVDAESSATAACVCEALASRAGTRVNTDGAKPKISSPKENWLGNQFMSVNCCSGLYFTAACRCTRKSSRGVVRSQRRRRSKSPIVHPPKFTYCSSKMPTSPGPLKHKSPPDPDDPRATLGVPAKKELLSSVSCSPIFGASGYEARLSAALENHSPLLLCTGTTSDDESSTESTSCLGGECTLALPEESGTTAQLATPPDFRSLREQREGSQCPCSQQECHCSGWRALEVYSFTGLRDVISECERKLPSPTDATQSSRTQAGAGSSSAGSATSSSPRSCSEQARAYVDDITIEDLSGYMEYYLYIPKKMSHMAEMMYT</sequence>
<comment type="caution">
    <text evidence="6">The sequence shown here is derived from an EMBL/GenBank/DDBJ whole genome shotgun (WGS) entry which is preliminary data.</text>
</comment>
<feature type="compositionally biased region" description="Low complexity" evidence="5">
    <location>
        <begin position="277"/>
        <end position="300"/>
    </location>
</feature>